<feature type="signal peptide" evidence="2">
    <location>
        <begin position="1"/>
        <end position="18"/>
    </location>
</feature>
<feature type="chain" id="PRO_5025348071" description="Azaphilone pigments biosynthesis cluster protein L N-terminal domain-containing protein" evidence="2">
    <location>
        <begin position="19"/>
        <end position="437"/>
    </location>
</feature>
<feature type="region of interest" description="Disordered" evidence="1">
    <location>
        <begin position="361"/>
        <end position="437"/>
    </location>
</feature>
<accession>A0A6A6DTJ2</accession>
<keyword evidence="2" id="KW-0732">Signal</keyword>
<evidence type="ECO:0000313" key="5">
    <source>
        <dbReference type="Proteomes" id="UP000800200"/>
    </source>
</evidence>
<dbReference type="InterPro" id="IPR031348">
    <property type="entry name" value="PigL_N"/>
</dbReference>
<proteinExistence type="predicted"/>
<evidence type="ECO:0000313" key="4">
    <source>
        <dbReference type="EMBL" id="KAF2183007.1"/>
    </source>
</evidence>
<evidence type="ECO:0000256" key="2">
    <source>
        <dbReference type="SAM" id="SignalP"/>
    </source>
</evidence>
<reference evidence="4" key="1">
    <citation type="journal article" date="2020" name="Stud. Mycol.">
        <title>101 Dothideomycetes genomes: a test case for predicting lifestyles and emergence of pathogens.</title>
        <authorList>
            <person name="Haridas S."/>
            <person name="Albert R."/>
            <person name="Binder M."/>
            <person name="Bloem J."/>
            <person name="Labutti K."/>
            <person name="Salamov A."/>
            <person name="Andreopoulos B."/>
            <person name="Baker S."/>
            <person name="Barry K."/>
            <person name="Bills G."/>
            <person name="Bluhm B."/>
            <person name="Cannon C."/>
            <person name="Castanera R."/>
            <person name="Culley D."/>
            <person name="Daum C."/>
            <person name="Ezra D."/>
            <person name="Gonzalez J."/>
            <person name="Henrissat B."/>
            <person name="Kuo A."/>
            <person name="Liang C."/>
            <person name="Lipzen A."/>
            <person name="Lutzoni F."/>
            <person name="Magnuson J."/>
            <person name="Mondo S."/>
            <person name="Nolan M."/>
            <person name="Ohm R."/>
            <person name="Pangilinan J."/>
            <person name="Park H.-J."/>
            <person name="Ramirez L."/>
            <person name="Alfaro M."/>
            <person name="Sun H."/>
            <person name="Tritt A."/>
            <person name="Yoshinaga Y."/>
            <person name="Zwiers L.-H."/>
            <person name="Turgeon B."/>
            <person name="Goodwin S."/>
            <person name="Spatafora J."/>
            <person name="Crous P."/>
            <person name="Grigoriev I."/>
        </authorList>
    </citation>
    <scope>NUCLEOTIDE SEQUENCE</scope>
    <source>
        <strain evidence="4">CBS 207.26</strain>
    </source>
</reference>
<dbReference type="Pfam" id="PF17111">
    <property type="entry name" value="PigL_N"/>
    <property type="match status" value="1"/>
</dbReference>
<dbReference type="AlphaFoldDB" id="A0A6A6DTJ2"/>
<dbReference type="Proteomes" id="UP000800200">
    <property type="component" value="Unassembled WGS sequence"/>
</dbReference>
<feature type="domain" description="Azaphilone pigments biosynthesis cluster protein L N-terminal" evidence="3">
    <location>
        <begin position="2"/>
        <end position="208"/>
    </location>
</feature>
<protein>
    <recommendedName>
        <fullName evidence="3">Azaphilone pigments biosynthesis cluster protein L N-terminal domain-containing protein</fullName>
    </recommendedName>
</protein>
<feature type="compositionally biased region" description="Polar residues" evidence="1">
    <location>
        <begin position="412"/>
        <end position="428"/>
    </location>
</feature>
<sequence length="437" mass="48691">MAEPISLASGLLTLATFAFQSSTTLYTTIKSFQSHPKRVRDLEEELDALSGVLRSLTDTVVATTEVDLSALDLPLLRCGNACKEFEQELLKCSSRSNGSRTSFRDWAKLRYMGDDIDGFRQLLAGYKSTINIALTDASLRKSSVTAECLEIYRDLIKNATDDLEAHLQSIDEKLETIFARNVTDSDAAEVRHIQEERLSTQKCLQICAQLSEHINQIQLRPIEPEALPERFTSEGIQQCRISLDHTTAKLERHMQDLVDRLMAKSKTAMTQDEIADLTRLQEEWKTARQCIDICSKADYHLRENISIIDNHASGDETVQFLVSTSQKTIHGKNRGYGFRIRQVGGHLSDDSLQQLSRDISRISQQDARIESPTMQGDTPSDPNDGVEKGSNSGFYERYGRGMTLTSKPDPDTTMNSKSPEDGPSSSQKCAGGGSRSL</sequence>
<evidence type="ECO:0000259" key="3">
    <source>
        <dbReference type="Pfam" id="PF17111"/>
    </source>
</evidence>
<feature type="compositionally biased region" description="Polar residues" evidence="1">
    <location>
        <begin position="361"/>
        <end position="381"/>
    </location>
</feature>
<evidence type="ECO:0000256" key="1">
    <source>
        <dbReference type="SAM" id="MobiDB-lite"/>
    </source>
</evidence>
<keyword evidence="5" id="KW-1185">Reference proteome</keyword>
<dbReference type="EMBL" id="ML994645">
    <property type="protein sequence ID" value="KAF2183007.1"/>
    <property type="molecule type" value="Genomic_DNA"/>
</dbReference>
<gene>
    <name evidence="4" type="ORF">K469DRAFT_584582</name>
</gene>
<dbReference type="OrthoDB" id="5068804at2759"/>
<organism evidence="4 5">
    <name type="scientific">Zopfia rhizophila CBS 207.26</name>
    <dbReference type="NCBI Taxonomy" id="1314779"/>
    <lineage>
        <taxon>Eukaryota</taxon>
        <taxon>Fungi</taxon>
        <taxon>Dikarya</taxon>
        <taxon>Ascomycota</taxon>
        <taxon>Pezizomycotina</taxon>
        <taxon>Dothideomycetes</taxon>
        <taxon>Dothideomycetes incertae sedis</taxon>
        <taxon>Zopfiaceae</taxon>
        <taxon>Zopfia</taxon>
    </lineage>
</organism>
<name>A0A6A6DTJ2_9PEZI</name>